<dbReference type="Proteomes" id="UP000727407">
    <property type="component" value="Unassembled WGS sequence"/>
</dbReference>
<evidence type="ECO:0000313" key="3">
    <source>
        <dbReference type="Proteomes" id="UP000727407"/>
    </source>
</evidence>
<reference evidence="2" key="1">
    <citation type="submission" date="2020-07" db="EMBL/GenBank/DDBJ databases">
        <title>Clarias magur genome sequencing, assembly and annotation.</title>
        <authorList>
            <person name="Kushwaha B."/>
            <person name="Kumar R."/>
            <person name="Das P."/>
            <person name="Joshi C.G."/>
            <person name="Kumar D."/>
            <person name="Nagpure N.S."/>
            <person name="Pandey M."/>
            <person name="Agarwal S."/>
            <person name="Srivastava S."/>
            <person name="Singh M."/>
            <person name="Sahoo L."/>
            <person name="Jayasankar P."/>
            <person name="Meher P.K."/>
            <person name="Koringa P.G."/>
            <person name="Iquebal M.A."/>
            <person name="Das S.P."/>
            <person name="Bit A."/>
            <person name="Patnaik S."/>
            <person name="Patel N."/>
            <person name="Shah T.M."/>
            <person name="Hinsu A."/>
            <person name="Jena J.K."/>
        </authorList>
    </citation>
    <scope>NUCLEOTIDE SEQUENCE</scope>
    <source>
        <strain evidence="2">CIFAMagur01</strain>
        <tissue evidence="2">Testis</tissue>
    </source>
</reference>
<protein>
    <submittedName>
        <fullName evidence="2">Uncharacterized protein</fullName>
    </submittedName>
</protein>
<dbReference type="EMBL" id="QNUK01000161">
    <property type="protein sequence ID" value="KAF5899643.1"/>
    <property type="molecule type" value="Genomic_DNA"/>
</dbReference>
<feature type="compositionally biased region" description="Basic and acidic residues" evidence="1">
    <location>
        <begin position="104"/>
        <end position="117"/>
    </location>
</feature>
<proteinExistence type="predicted"/>
<feature type="non-terminal residue" evidence="2">
    <location>
        <position position="1"/>
    </location>
</feature>
<name>A0A8J4XAM1_CLAMG</name>
<evidence type="ECO:0000256" key="1">
    <source>
        <dbReference type="SAM" id="MobiDB-lite"/>
    </source>
</evidence>
<comment type="caution">
    <text evidence="2">The sequence shown here is derived from an EMBL/GenBank/DDBJ whole genome shotgun (WGS) entry which is preliminary data.</text>
</comment>
<gene>
    <name evidence="2" type="ORF">DAT39_010648</name>
</gene>
<dbReference type="OrthoDB" id="8784811at2759"/>
<accession>A0A8J4XAM1</accession>
<dbReference type="AlphaFoldDB" id="A0A8J4XAM1"/>
<sequence length="176" mass="19937">MFKKINAAFRPNRGPGAREDYHSACTVKLVRSASMLAVGERCRAQSDSTLKRSASALSVQSSSSTLYYYHSREERVWLYTHNHECLEYLQQLVALRRRYTKSVSDLKQESARREQTSSKKKPAPQPPQHVSAQPSAPPIPSEEDTLQFFDAIIASCDTERTRKPHVDNGHADVDFI</sequence>
<keyword evidence="3" id="KW-1185">Reference proteome</keyword>
<evidence type="ECO:0000313" key="2">
    <source>
        <dbReference type="EMBL" id="KAF5899643.1"/>
    </source>
</evidence>
<feature type="region of interest" description="Disordered" evidence="1">
    <location>
        <begin position="104"/>
        <end position="142"/>
    </location>
</feature>
<organism evidence="2 3">
    <name type="scientific">Clarias magur</name>
    <name type="common">Asian catfish</name>
    <name type="synonym">Macropteronotus magur</name>
    <dbReference type="NCBI Taxonomy" id="1594786"/>
    <lineage>
        <taxon>Eukaryota</taxon>
        <taxon>Metazoa</taxon>
        <taxon>Chordata</taxon>
        <taxon>Craniata</taxon>
        <taxon>Vertebrata</taxon>
        <taxon>Euteleostomi</taxon>
        <taxon>Actinopterygii</taxon>
        <taxon>Neopterygii</taxon>
        <taxon>Teleostei</taxon>
        <taxon>Ostariophysi</taxon>
        <taxon>Siluriformes</taxon>
        <taxon>Clariidae</taxon>
        <taxon>Clarias</taxon>
    </lineage>
</organism>